<comment type="caution">
    <text evidence="4">The sequence shown here is derived from an EMBL/GenBank/DDBJ whole genome shotgun (WGS) entry which is preliminary data.</text>
</comment>
<keyword evidence="4" id="KW-0012">Acyltransferase</keyword>
<keyword evidence="4" id="KW-0808">Transferase</keyword>
<dbReference type="InterPro" id="IPR002931">
    <property type="entry name" value="Transglutaminase-like"/>
</dbReference>
<dbReference type="InterPro" id="IPR052901">
    <property type="entry name" value="Bact_TGase-like"/>
</dbReference>
<dbReference type="InterPro" id="IPR021878">
    <property type="entry name" value="TgpA_N"/>
</dbReference>
<dbReference type="GO" id="GO:0003810">
    <property type="term" value="F:protein-glutamine gamma-glutamyltransferase activity"/>
    <property type="evidence" value="ECO:0007669"/>
    <property type="project" value="UniProtKB-EC"/>
</dbReference>
<dbReference type="Pfam" id="PF01841">
    <property type="entry name" value="Transglut_core"/>
    <property type="match status" value="1"/>
</dbReference>
<feature type="domain" description="Transglutaminase-like" evidence="3">
    <location>
        <begin position="574"/>
        <end position="661"/>
    </location>
</feature>
<keyword evidence="2" id="KW-0812">Transmembrane</keyword>
<name>A0A5C5Y2A7_9PLAN</name>
<dbReference type="RefSeq" id="WP_197203418.1">
    <property type="nucleotide sequence ID" value="NZ_SJPL01000001.1"/>
</dbReference>
<dbReference type="SUPFAM" id="SSF54001">
    <property type="entry name" value="Cysteine proteinases"/>
    <property type="match status" value="1"/>
</dbReference>
<dbReference type="Pfam" id="PF11992">
    <property type="entry name" value="TgpA_N"/>
    <property type="match status" value="1"/>
</dbReference>
<keyword evidence="2" id="KW-1133">Transmembrane helix</keyword>
<evidence type="ECO:0000313" key="5">
    <source>
        <dbReference type="Proteomes" id="UP000317238"/>
    </source>
</evidence>
<dbReference type="Gene3D" id="3.10.620.30">
    <property type="match status" value="1"/>
</dbReference>
<dbReference type="InterPro" id="IPR038765">
    <property type="entry name" value="Papain-like_cys_pep_sf"/>
</dbReference>
<evidence type="ECO:0000259" key="3">
    <source>
        <dbReference type="SMART" id="SM00460"/>
    </source>
</evidence>
<dbReference type="PANTHER" id="PTHR42736:SF1">
    <property type="entry name" value="PROTEIN-GLUTAMINE GAMMA-GLUTAMYLTRANSFERASE"/>
    <property type="match status" value="1"/>
</dbReference>
<dbReference type="Proteomes" id="UP000317238">
    <property type="component" value="Unassembled WGS sequence"/>
</dbReference>
<reference evidence="4 5" key="1">
    <citation type="submission" date="2019-02" db="EMBL/GenBank/DDBJ databases">
        <title>Deep-cultivation of Planctomycetes and their phenomic and genomic characterization uncovers novel biology.</title>
        <authorList>
            <person name="Wiegand S."/>
            <person name="Jogler M."/>
            <person name="Boedeker C."/>
            <person name="Pinto D."/>
            <person name="Vollmers J."/>
            <person name="Rivas-Marin E."/>
            <person name="Kohn T."/>
            <person name="Peeters S.H."/>
            <person name="Heuer A."/>
            <person name="Rast P."/>
            <person name="Oberbeckmann S."/>
            <person name="Bunk B."/>
            <person name="Jeske O."/>
            <person name="Meyerdierks A."/>
            <person name="Storesund J.E."/>
            <person name="Kallscheuer N."/>
            <person name="Luecker S."/>
            <person name="Lage O.M."/>
            <person name="Pohl T."/>
            <person name="Merkel B.J."/>
            <person name="Hornburger P."/>
            <person name="Mueller R.-W."/>
            <person name="Bruemmer F."/>
            <person name="Labrenz M."/>
            <person name="Spormann A.M."/>
            <person name="Op Den Camp H."/>
            <person name="Overmann J."/>
            <person name="Amann R."/>
            <person name="Jetten M.S.M."/>
            <person name="Mascher T."/>
            <person name="Medema M.H."/>
            <person name="Devos D.P."/>
            <person name="Kaster A.-K."/>
            <person name="Ovreas L."/>
            <person name="Rohde M."/>
            <person name="Galperin M.Y."/>
            <person name="Jogler C."/>
        </authorList>
    </citation>
    <scope>NUCLEOTIDE SEQUENCE [LARGE SCALE GENOMIC DNA]</scope>
    <source>
        <strain evidence="4 5">Pan14r</strain>
    </source>
</reference>
<gene>
    <name evidence="4" type="primary">tgpA_1</name>
    <name evidence="4" type="ORF">Pan14r_14120</name>
</gene>
<evidence type="ECO:0000313" key="4">
    <source>
        <dbReference type="EMBL" id="TWT69128.1"/>
    </source>
</evidence>
<dbReference type="InterPro" id="IPR025403">
    <property type="entry name" value="TgpA-like_C"/>
</dbReference>
<accession>A0A5C5Y2A7</accession>
<feature type="transmembrane region" description="Helical" evidence="2">
    <location>
        <begin position="130"/>
        <end position="148"/>
    </location>
</feature>
<protein>
    <submittedName>
        <fullName evidence="4">Protein-glutamine gamma-glutamyltransferase</fullName>
        <ecNumber evidence="4">2.3.2.13</ecNumber>
    </submittedName>
</protein>
<dbReference type="EMBL" id="SJPL01000001">
    <property type="protein sequence ID" value="TWT69128.1"/>
    <property type="molecule type" value="Genomic_DNA"/>
</dbReference>
<dbReference type="PANTHER" id="PTHR42736">
    <property type="entry name" value="PROTEIN-GLUTAMINE GAMMA-GLUTAMYLTRANSFERASE"/>
    <property type="match status" value="1"/>
</dbReference>
<proteinExistence type="predicted"/>
<feature type="transmembrane region" description="Helical" evidence="2">
    <location>
        <begin position="80"/>
        <end position="100"/>
    </location>
</feature>
<feature type="region of interest" description="Disordered" evidence="1">
    <location>
        <begin position="876"/>
        <end position="897"/>
    </location>
</feature>
<feature type="compositionally biased region" description="Polar residues" evidence="1">
    <location>
        <begin position="810"/>
        <end position="827"/>
    </location>
</feature>
<dbReference type="Pfam" id="PF13559">
    <property type="entry name" value="DUF4129"/>
    <property type="match status" value="1"/>
</dbReference>
<feature type="transmembrane region" description="Helical" evidence="2">
    <location>
        <begin position="243"/>
        <end position="265"/>
    </location>
</feature>
<feature type="transmembrane region" description="Helical" evidence="2">
    <location>
        <begin position="106"/>
        <end position="123"/>
    </location>
</feature>
<feature type="region of interest" description="Disordered" evidence="1">
    <location>
        <begin position="808"/>
        <end position="828"/>
    </location>
</feature>
<evidence type="ECO:0000256" key="1">
    <source>
        <dbReference type="SAM" id="MobiDB-lite"/>
    </source>
</evidence>
<dbReference type="AlphaFoldDB" id="A0A5C5Y2A7"/>
<feature type="transmembrane region" description="Helical" evidence="2">
    <location>
        <begin position="50"/>
        <end position="68"/>
    </location>
</feature>
<evidence type="ECO:0000256" key="2">
    <source>
        <dbReference type="SAM" id="Phobius"/>
    </source>
</evidence>
<dbReference type="EC" id="2.3.2.13" evidence="4"/>
<dbReference type="SMART" id="SM00460">
    <property type="entry name" value="TGc"/>
    <property type="match status" value="1"/>
</dbReference>
<sequence length="897" mass="98169">MASGHTVGEASGSVVVANPTKPQRRLINRTQLSFAVLSCLGGLAMRGDNLEGLATTAAVFSIFGYLFVDRFRLFSMPAPLAYTAMGIAGLYCVSDFSDLGGPGSKQIEAVAYLLVSVQAVLMLQRKTQRIYEQIVVFCLLQLIVAAVFNDALQFGAALIPIGLVGVFGLSLLSTASAATEGDDSLAIDQTFHSALDSQGRITVPPSDELFQDDEPEIDLDEAWILTGTPESNQSLALAGRRTFWVIGMTITPAVMLIAAIFFYALPRMTDASTMGSAGSALVGFNDEVDLMQVGKLLQSGETALRVRLQDRRTGKLYQITGPMYLRGRALETYSVDLSNELSHGMWRSRNAGVLSRFAPTPVEYDGIPAKDRALFDSVTVTVNHEATKSQSLFGIVPYFEVAGPGRIHHTPASYELSRPKRSSGGYPRYRIRYTTNAFYLGDQSEFISPWTSGDPWGRTHRDETRFADDEDLLDIDSEDDARLEQRLEIRNLRYKTEEDWEKYLELCTEWSRENIPTAGRLAKMIRRDMSADRGSTFDFVKAAENLFSARNDFEYTLDLSADILEGVDPIEQFLKVDRRGHCQFFASGLIMMLRSEGIPARMVVGYCTDEYNTLGDYYVARQLHAHAWVEALLQKDELPPTANLAGQRPSEYYWVRLDPTPGGSGGGIMPDRSGGVNQVLDIAQNLWDDYVVDMDGGRQDRVLSATAGSTPMSDAYTQMIQRLQASLARARAGELGGGSLAKGNRFSLPAALATIGMSVMVIVLLRLKLPALLGRNRGDLADTTAARPTLAFYADAVDQLQRLGVHRRTGQTPAELSTEISAKTSPSRFPAGEPFAALTRLFYAMRYRGDRVDAKVTDSLLDDLNERVGRIVNQGDIGAGASGQAGQPDAVEPAGKP</sequence>
<organism evidence="4 5">
    <name type="scientific">Crateriforma conspicua</name>
    <dbReference type="NCBI Taxonomy" id="2527996"/>
    <lineage>
        <taxon>Bacteria</taxon>
        <taxon>Pseudomonadati</taxon>
        <taxon>Planctomycetota</taxon>
        <taxon>Planctomycetia</taxon>
        <taxon>Planctomycetales</taxon>
        <taxon>Planctomycetaceae</taxon>
        <taxon>Crateriforma</taxon>
    </lineage>
</organism>
<keyword evidence="2" id="KW-0472">Membrane</keyword>
<feature type="transmembrane region" description="Helical" evidence="2">
    <location>
        <begin position="154"/>
        <end position="172"/>
    </location>
</feature>
<keyword evidence="5" id="KW-1185">Reference proteome</keyword>